<keyword evidence="14" id="KW-1185">Reference proteome</keyword>
<evidence type="ECO:0000256" key="9">
    <source>
        <dbReference type="ARBA" id="ARBA00048048"/>
    </source>
</evidence>
<dbReference type="GO" id="GO:0016020">
    <property type="term" value="C:membrane"/>
    <property type="evidence" value="ECO:0007669"/>
    <property type="project" value="UniProtKB-SubCell"/>
</dbReference>
<evidence type="ECO:0000256" key="11">
    <source>
        <dbReference type="SAM" id="MobiDB-lite"/>
    </source>
</evidence>
<keyword evidence="3 10" id="KW-0812">Transmembrane</keyword>
<evidence type="ECO:0000313" key="14">
    <source>
        <dbReference type="Proteomes" id="UP000219338"/>
    </source>
</evidence>
<reference evidence="14" key="1">
    <citation type="journal article" date="2017" name="Nat. Ecol. Evol.">
        <title>Genome expansion and lineage-specific genetic innovations in the forest pathogenic fungi Armillaria.</title>
        <authorList>
            <person name="Sipos G."/>
            <person name="Prasanna A.N."/>
            <person name="Walter M.C."/>
            <person name="O'Connor E."/>
            <person name="Balint B."/>
            <person name="Krizsan K."/>
            <person name="Kiss B."/>
            <person name="Hess J."/>
            <person name="Varga T."/>
            <person name="Slot J."/>
            <person name="Riley R."/>
            <person name="Boka B."/>
            <person name="Rigling D."/>
            <person name="Barry K."/>
            <person name="Lee J."/>
            <person name="Mihaltcheva S."/>
            <person name="LaButti K."/>
            <person name="Lipzen A."/>
            <person name="Waldron R."/>
            <person name="Moloney N.M."/>
            <person name="Sperisen C."/>
            <person name="Kredics L."/>
            <person name="Vagvoelgyi C."/>
            <person name="Patrignani A."/>
            <person name="Fitzpatrick D."/>
            <person name="Nagy I."/>
            <person name="Doyle S."/>
            <person name="Anderson J.B."/>
            <person name="Grigoriev I.V."/>
            <person name="Gueldener U."/>
            <person name="Muensterkoetter M."/>
            <person name="Nagy L.G."/>
        </authorList>
    </citation>
    <scope>NUCLEOTIDE SEQUENCE [LARGE SCALE GENOMIC DNA]</scope>
    <source>
        <strain evidence="14">C18/9</strain>
    </source>
</reference>
<dbReference type="EC" id="2.3.1.225" evidence="10"/>
<protein>
    <recommendedName>
        <fullName evidence="10">Palmitoyltransferase</fullName>
        <ecNumber evidence="10">2.3.1.225</ecNumber>
    </recommendedName>
</protein>
<feature type="transmembrane region" description="Helical" evidence="10">
    <location>
        <begin position="353"/>
        <end position="374"/>
    </location>
</feature>
<evidence type="ECO:0000256" key="6">
    <source>
        <dbReference type="ARBA" id="ARBA00023139"/>
    </source>
</evidence>
<accession>A0A284QVY8</accession>
<feature type="compositionally biased region" description="Polar residues" evidence="11">
    <location>
        <begin position="1"/>
        <end position="34"/>
    </location>
</feature>
<evidence type="ECO:0000256" key="10">
    <source>
        <dbReference type="RuleBase" id="RU079119"/>
    </source>
</evidence>
<dbReference type="GO" id="GO:0006612">
    <property type="term" value="P:protein targeting to membrane"/>
    <property type="evidence" value="ECO:0007669"/>
    <property type="project" value="TreeGrafter"/>
</dbReference>
<dbReference type="OrthoDB" id="9909019at2759"/>
<proteinExistence type="inferred from homology"/>
<evidence type="ECO:0000256" key="5">
    <source>
        <dbReference type="ARBA" id="ARBA00023136"/>
    </source>
</evidence>
<dbReference type="OMA" id="MHKMKNF"/>
<keyword evidence="6" id="KW-0564">Palmitate</keyword>
<feature type="compositionally biased region" description="Low complexity" evidence="11">
    <location>
        <begin position="52"/>
        <end position="69"/>
    </location>
</feature>
<dbReference type="EMBL" id="FUEG01000002">
    <property type="protein sequence ID" value="SJL00612.1"/>
    <property type="molecule type" value="Genomic_DNA"/>
</dbReference>
<dbReference type="InterPro" id="IPR001594">
    <property type="entry name" value="Palmitoyltrfase_DHHC"/>
</dbReference>
<keyword evidence="4 10" id="KW-1133">Transmembrane helix</keyword>
<keyword evidence="5 10" id="KW-0472">Membrane</keyword>
<evidence type="ECO:0000259" key="12">
    <source>
        <dbReference type="Pfam" id="PF01529"/>
    </source>
</evidence>
<keyword evidence="7" id="KW-0449">Lipoprotein</keyword>
<dbReference type="GO" id="GO:0005794">
    <property type="term" value="C:Golgi apparatus"/>
    <property type="evidence" value="ECO:0007669"/>
    <property type="project" value="TreeGrafter"/>
</dbReference>
<feature type="domain" description="Palmitoyltransferase DHHC" evidence="12">
    <location>
        <begin position="264"/>
        <end position="391"/>
    </location>
</feature>
<keyword evidence="8 10" id="KW-0012">Acyltransferase</keyword>
<keyword evidence="2 10" id="KW-0808">Transferase</keyword>
<evidence type="ECO:0000313" key="13">
    <source>
        <dbReference type="EMBL" id="SJL00612.1"/>
    </source>
</evidence>
<comment type="similarity">
    <text evidence="10">Belongs to the DHHC palmitoyltransferase family.</text>
</comment>
<feature type="region of interest" description="Disordered" evidence="11">
    <location>
        <begin position="1"/>
        <end position="130"/>
    </location>
</feature>
<evidence type="ECO:0000256" key="7">
    <source>
        <dbReference type="ARBA" id="ARBA00023288"/>
    </source>
</evidence>
<dbReference type="PANTHER" id="PTHR22883:SF488">
    <property type="entry name" value="PALMITOYLTRANSFERASE"/>
    <property type="match status" value="1"/>
</dbReference>
<comment type="catalytic activity">
    <reaction evidence="9 10">
        <text>L-cysteinyl-[protein] + hexadecanoyl-CoA = S-hexadecanoyl-L-cysteinyl-[protein] + CoA</text>
        <dbReference type="Rhea" id="RHEA:36683"/>
        <dbReference type="Rhea" id="RHEA-COMP:10131"/>
        <dbReference type="Rhea" id="RHEA-COMP:11032"/>
        <dbReference type="ChEBI" id="CHEBI:29950"/>
        <dbReference type="ChEBI" id="CHEBI:57287"/>
        <dbReference type="ChEBI" id="CHEBI:57379"/>
        <dbReference type="ChEBI" id="CHEBI:74151"/>
        <dbReference type="EC" id="2.3.1.225"/>
    </reaction>
</comment>
<evidence type="ECO:0000256" key="8">
    <source>
        <dbReference type="ARBA" id="ARBA00023315"/>
    </source>
</evidence>
<dbReference type="PANTHER" id="PTHR22883">
    <property type="entry name" value="ZINC FINGER DHHC DOMAIN CONTAINING PROTEIN"/>
    <property type="match status" value="1"/>
</dbReference>
<feature type="transmembrane region" description="Helical" evidence="10">
    <location>
        <begin position="309"/>
        <end position="333"/>
    </location>
</feature>
<feature type="transmembrane region" description="Helical" evidence="10">
    <location>
        <begin position="166"/>
        <end position="191"/>
    </location>
</feature>
<dbReference type="AlphaFoldDB" id="A0A284QVY8"/>
<evidence type="ECO:0000256" key="3">
    <source>
        <dbReference type="ARBA" id="ARBA00022692"/>
    </source>
</evidence>
<dbReference type="GO" id="GO:0019706">
    <property type="term" value="F:protein-cysteine S-palmitoyltransferase activity"/>
    <property type="evidence" value="ECO:0007669"/>
    <property type="project" value="UniProtKB-EC"/>
</dbReference>
<sequence length="453" mass="49698">MPVSPHSLSFSPPGTPSTTKRTSLSQLPLPSTMTAAPGARRTHLPGINPSASFFRPSRPSFSRPSSSSSQPDEHPYDSDSFPLKRLHPLDEDDDHPPFRPTSKSSSVSSPSPVPSSFNPTPPPLPLNSIVATDPLTHRPIRRYAQHPSRNRFFLRGRLLTSGDTPWAFAAALCIVFGITGAFFSSTAVWWWHNEGPGGIVLVVITAYLSLVTIVSMLVTAFSDPGILPRGLDEDPPYQQVESGDGARAPMPRILKVRADVVRVKYCPTCRTYRPPRSTHCKLCDNCIDGCDHHCQWVNNCVGRRNYTSFFALLLGAATTLIIVIISSALHLFFLTQRNDIDFRKAVSHGQGTGSAVAFCLSIAVIWPVGALLTYHMRLLLLNITTIEQIRNQALKTLVAGPAPPNPFSHGSWRRNIVAVLCRPRGYSWLDPTGVVLEDRREVNPGMTIGMDVV</sequence>
<feature type="compositionally biased region" description="Low complexity" evidence="11">
    <location>
        <begin position="100"/>
        <end position="118"/>
    </location>
</feature>
<dbReference type="GO" id="GO:0005783">
    <property type="term" value="C:endoplasmic reticulum"/>
    <property type="evidence" value="ECO:0007669"/>
    <property type="project" value="TreeGrafter"/>
</dbReference>
<feature type="transmembrane region" description="Helical" evidence="10">
    <location>
        <begin position="197"/>
        <end position="221"/>
    </location>
</feature>
<comment type="subcellular location">
    <subcellularLocation>
        <location evidence="1">Membrane</location>
        <topology evidence="1">Multi-pass membrane protein</topology>
    </subcellularLocation>
</comment>
<dbReference type="InterPro" id="IPR039859">
    <property type="entry name" value="PFA4/ZDH16/20/ERF2-like"/>
</dbReference>
<dbReference type="PROSITE" id="PS50216">
    <property type="entry name" value="DHHC"/>
    <property type="match status" value="1"/>
</dbReference>
<dbReference type="Pfam" id="PF01529">
    <property type="entry name" value="DHHC"/>
    <property type="match status" value="1"/>
</dbReference>
<dbReference type="STRING" id="47428.A0A284QVY8"/>
<name>A0A284QVY8_ARMOS</name>
<evidence type="ECO:0000256" key="1">
    <source>
        <dbReference type="ARBA" id="ARBA00004141"/>
    </source>
</evidence>
<organism evidence="13 14">
    <name type="scientific">Armillaria ostoyae</name>
    <name type="common">Armillaria root rot fungus</name>
    <dbReference type="NCBI Taxonomy" id="47428"/>
    <lineage>
        <taxon>Eukaryota</taxon>
        <taxon>Fungi</taxon>
        <taxon>Dikarya</taxon>
        <taxon>Basidiomycota</taxon>
        <taxon>Agaricomycotina</taxon>
        <taxon>Agaricomycetes</taxon>
        <taxon>Agaricomycetidae</taxon>
        <taxon>Agaricales</taxon>
        <taxon>Marasmiineae</taxon>
        <taxon>Physalacriaceae</taxon>
        <taxon>Armillaria</taxon>
    </lineage>
</organism>
<evidence type="ECO:0000256" key="2">
    <source>
        <dbReference type="ARBA" id="ARBA00022679"/>
    </source>
</evidence>
<gene>
    <name evidence="13" type="ORF">ARMOST_03925</name>
</gene>
<comment type="domain">
    <text evidence="10">The DHHC domain is required for palmitoyltransferase activity.</text>
</comment>
<dbReference type="Proteomes" id="UP000219338">
    <property type="component" value="Unassembled WGS sequence"/>
</dbReference>
<evidence type="ECO:0000256" key="4">
    <source>
        <dbReference type="ARBA" id="ARBA00022989"/>
    </source>
</evidence>